<dbReference type="InterPro" id="IPR027417">
    <property type="entry name" value="P-loop_NTPase"/>
</dbReference>
<gene>
    <name evidence="2" type="ORF">H9L23_00395</name>
</gene>
<accession>A0A7G9QGY8</accession>
<dbReference type="AlphaFoldDB" id="A0A7G9QGY8"/>
<feature type="domain" description="KAP NTPase" evidence="1">
    <location>
        <begin position="24"/>
        <end position="228"/>
    </location>
</feature>
<dbReference type="Gene3D" id="3.40.50.300">
    <property type="entry name" value="P-loop containing nucleotide triphosphate hydrolases"/>
    <property type="match status" value="1"/>
</dbReference>
<sequence length="512" mass="59749">MSNATNRPDDYYINTNEIIEDFHEHIKPEHNKRILFSAPFGAGKTYFLEQFFKKQEDYIPIKLYPVDYSVSSNEDIFELIKHDLLVYLMENFSPEIALEKQDVDLLIAGKLWLDSKLDIFPFLPALAKLVPGAEAITELTAELKNTFSQIIKHKADLGQDELETIIKYLAQEKLRSGSIRELDGITGRIREFIQRIRKAKQGKEIILVIDDMDRLDPDHIFRLFNIFTAHHESQTEENKFGFDKVIFVCDIVNIHHIFVHKYGPLVDFQGYINKFYSTAIYKFDFREFLSENLASFFIKNVMTNMGHNIPASPNSIANISSREPKFAETLHYMMKGLITIDSIKVRNFTKLSTYEYPMGQFRIVSGRTFYDRDFPFLVLIQVLRQFYPRIEDLPVELLRLSKEFKSDYGQAEEDPYDDTSAKLLIKWAVPFVTADYKVLDKIDKTKHIQFQIVNEHNKLVKGELSRSVEGKYHMGKLTTSSLEGKLYVKRPNPYWYLHQALLNCLKNGIVRD</sequence>
<protein>
    <recommendedName>
        <fullName evidence="1">KAP NTPase domain-containing protein</fullName>
    </recommendedName>
</protein>
<dbReference type="RefSeq" id="WP_187593119.1">
    <property type="nucleotide sequence ID" value="NZ_CP060723.1"/>
</dbReference>
<evidence type="ECO:0000313" key="2">
    <source>
        <dbReference type="EMBL" id="QNN42613.1"/>
    </source>
</evidence>
<dbReference type="Proteomes" id="UP000515806">
    <property type="component" value="Chromosome"/>
</dbReference>
<evidence type="ECO:0000313" key="3">
    <source>
        <dbReference type="Proteomes" id="UP000515806"/>
    </source>
</evidence>
<dbReference type="KEGG" id="proe:H9L23_00395"/>
<dbReference type="Pfam" id="PF07693">
    <property type="entry name" value="KAP_NTPase"/>
    <property type="match status" value="1"/>
</dbReference>
<proteinExistence type="predicted"/>
<keyword evidence="3" id="KW-1185">Reference proteome</keyword>
<dbReference type="InterPro" id="IPR011646">
    <property type="entry name" value="KAP_P-loop"/>
</dbReference>
<reference evidence="2 3" key="1">
    <citation type="submission" date="2020-08" db="EMBL/GenBank/DDBJ databases">
        <title>Genome sequence of Pedobacter roseus KACC 11594T.</title>
        <authorList>
            <person name="Hyun D.-W."/>
            <person name="Bae J.-W."/>
        </authorList>
    </citation>
    <scope>NUCLEOTIDE SEQUENCE [LARGE SCALE GENOMIC DNA]</scope>
    <source>
        <strain evidence="2 3">KACC 11594</strain>
    </source>
</reference>
<name>A0A7G9QGY8_9SPHI</name>
<dbReference type="EMBL" id="CP060723">
    <property type="protein sequence ID" value="QNN42613.1"/>
    <property type="molecule type" value="Genomic_DNA"/>
</dbReference>
<organism evidence="2 3">
    <name type="scientific">Pedobacter roseus</name>
    <dbReference type="NCBI Taxonomy" id="336820"/>
    <lineage>
        <taxon>Bacteria</taxon>
        <taxon>Pseudomonadati</taxon>
        <taxon>Bacteroidota</taxon>
        <taxon>Sphingobacteriia</taxon>
        <taxon>Sphingobacteriales</taxon>
        <taxon>Sphingobacteriaceae</taxon>
        <taxon>Pedobacter</taxon>
    </lineage>
</organism>
<dbReference type="SUPFAM" id="SSF52540">
    <property type="entry name" value="P-loop containing nucleoside triphosphate hydrolases"/>
    <property type="match status" value="1"/>
</dbReference>
<evidence type="ECO:0000259" key="1">
    <source>
        <dbReference type="Pfam" id="PF07693"/>
    </source>
</evidence>